<dbReference type="Proteomes" id="UP000230729">
    <property type="component" value="Unassembled WGS sequence"/>
</dbReference>
<dbReference type="GO" id="GO:0005737">
    <property type="term" value="C:cytoplasm"/>
    <property type="evidence" value="ECO:0007669"/>
    <property type="project" value="TreeGrafter"/>
</dbReference>
<dbReference type="InterPro" id="IPR007557">
    <property type="entry name" value="PSP1_C"/>
</dbReference>
<dbReference type="AlphaFoldDB" id="A0A2G9ZK81"/>
<dbReference type="Pfam" id="PF04468">
    <property type="entry name" value="PSP1"/>
    <property type="match status" value="1"/>
</dbReference>
<dbReference type="PANTHER" id="PTHR43830">
    <property type="entry name" value="PROTEIN PSP1"/>
    <property type="match status" value="1"/>
</dbReference>
<reference evidence="2 3" key="1">
    <citation type="submission" date="2017-09" db="EMBL/GenBank/DDBJ databases">
        <title>Depth-based differentiation of microbial function through sediment-hosted aquifers and enrichment of novel symbionts in the deep terrestrial subsurface.</title>
        <authorList>
            <person name="Probst A.J."/>
            <person name="Ladd B."/>
            <person name="Jarett J.K."/>
            <person name="Geller-Mcgrath D.E."/>
            <person name="Sieber C.M."/>
            <person name="Emerson J.B."/>
            <person name="Anantharaman K."/>
            <person name="Thomas B.C."/>
            <person name="Malmstrom R."/>
            <person name="Stieglmeier M."/>
            <person name="Klingl A."/>
            <person name="Woyke T."/>
            <person name="Ryan C.M."/>
            <person name="Banfield J.F."/>
        </authorList>
    </citation>
    <scope>NUCLEOTIDE SEQUENCE [LARGE SCALE GENOMIC DNA]</scope>
    <source>
        <strain evidence="2">CG23_combo_of_CG06-09_8_20_14_all_49_15</strain>
    </source>
</reference>
<comment type="caution">
    <text evidence="2">The sequence shown here is derived from an EMBL/GenBank/DDBJ whole genome shotgun (WGS) entry which is preliminary data.</text>
</comment>
<gene>
    <name evidence="2" type="ORF">COX22_03995</name>
</gene>
<dbReference type="PROSITE" id="PS51411">
    <property type="entry name" value="PSP1_C"/>
    <property type="match status" value="1"/>
</dbReference>
<feature type="domain" description="PSP1 C-terminal" evidence="1">
    <location>
        <begin position="97"/>
        <end position="181"/>
    </location>
</feature>
<dbReference type="NCBIfam" id="NF041131">
    <property type="entry name" value="RicT_YaaT_fam"/>
    <property type="match status" value="1"/>
</dbReference>
<dbReference type="EMBL" id="PCSD01000095">
    <property type="protein sequence ID" value="PIP33511.1"/>
    <property type="molecule type" value="Genomic_DNA"/>
</dbReference>
<organism evidence="2 3">
    <name type="scientific">Candidatus Falkowbacteria bacterium CG23_combo_of_CG06-09_8_20_14_all_49_15</name>
    <dbReference type="NCBI Taxonomy" id="1974572"/>
    <lineage>
        <taxon>Bacteria</taxon>
        <taxon>Candidatus Falkowiibacteriota</taxon>
    </lineage>
</organism>
<sequence length="305" mass="34194">MFKSHFLNQLMKLAKIQITAWDKPKYYNCGDNLLKRGEKAIIRAESGLEIGTVLETKEVVDDELAPYLGLNQSAASLNGEGNGGPAPEAAPETFVLPMVTRRADVSDWERIPGDENRKKDLADCKFLIKKHNLDMKLVDLHYNFEGSRLTFAFIADGRVDFRDLVKDMTRHFNRSIRLQQIGIRDEAKITGDCGHCGRRLCCQTHLFELQSITSEMAELQQCAHRGSDRISGLCGRLMCCLNYEQKGYEDLAKNLPPLGAHVKVEGRKGLVIGYHPLRGTVDVELAPENGENPAKVEVEAKKIKI</sequence>
<dbReference type="InterPro" id="IPR047767">
    <property type="entry name" value="PSP1-like"/>
</dbReference>
<name>A0A2G9ZK81_9BACT</name>
<evidence type="ECO:0000313" key="2">
    <source>
        <dbReference type="EMBL" id="PIP33511.1"/>
    </source>
</evidence>
<dbReference type="PANTHER" id="PTHR43830:SF3">
    <property type="entry name" value="PROTEIN PSP1"/>
    <property type="match status" value="1"/>
</dbReference>
<evidence type="ECO:0000313" key="3">
    <source>
        <dbReference type="Proteomes" id="UP000230729"/>
    </source>
</evidence>
<evidence type="ECO:0000259" key="1">
    <source>
        <dbReference type="PROSITE" id="PS51411"/>
    </source>
</evidence>
<proteinExistence type="predicted"/>
<protein>
    <recommendedName>
        <fullName evidence="1">PSP1 C-terminal domain-containing protein</fullName>
    </recommendedName>
</protein>
<accession>A0A2G9ZK81</accession>